<organism evidence="1 2">
    <name type="scientific">Acinetobacter wuhouensis</name>
    <dbReference type="NCBI Taxonomy" id="1879050"/>
    <lineage>
        <taxon>Bacteria</taxon>
        <taxon>Pseudomonadati</taxon>
        <taxon>Pseudomonadota</taxon>
        <taxon>Gammaproteobacteria</taxon>
        <taxon>Moraxellales</taxon>
        <taxon>Moraxellaceae</taxon>
        <taxon>Acinetobacter</taxon>
    </lineage>
</organism>
<dbReference type="Proteomes" id="UP000279962">
    <property type="component" value="Chromosome"/>
</dbReference>
<proteinExistence type="predicted"/>
<reference evidence="1 2" key="1">
    <citation type="submission" date="2018-10" db="EMBL/GenBank/DDBJ databases">
        <title>The complete genome of Acinetobacter wuhouensis strain WCHAW010062.</title>
        <authorList>
            <person name="Hu Y."/>
            <person name="Long H."/>
            <person name="Feng Y."/>
            <person name="Zong Z."/>
        </authorList>
    </citation>
    <scope>NUCLEOTIDE SEQUENCE [LARGE SCALE GENOMIC DNA]</scope>
    <source>
        <strain evidence="1 2">WCHAW010062</strain>
    </source>
</reference>
<evidence type="ECO:0000313" key="1">
    <source>
        <dbReference type="EMBL" id="AYO54306.1"/>
    </source>
</evidence>
<dbReference type="EMBL" id="CP033133">
    <property type="protein sequence ID" value="AYO54306.1"/>
    <property type="molecule type" value="Genomic_DNA"/>
</dbReference>
<evidence type="ECO:0000313" key="2">
    <source>
        <dbReference type="Proteomes" id="UP000279962"/>
    </source>
</evidence>
<accession>A0A3G2T3I2</accession>
<sequence length="140" mass="15861">MRLFIILASVIILTSCSFKTVYLKPAIKGQILDAETNQPIANQGYIASFLAENNQKAVKTDGNGFFYLKEAIDDDLIKFNAYQKFQNIPQEIYIYISGYESRAFSFVNFPQNPKNGGMYTKSVVDIGKVYLKKCIKTNCE</sequence>
<evidence type="ECO:0008006" key="3">
    <source>
        <dbReference type="Google" id="ProtNLM"/>
    </source>
</evidence>
<dbReference type="AlphaFoldDB" id="A0A3G2T3I2"/>
<name>A0A3G2T3I2_9GAMM</name>
<protein>
    <recommendedName>
        <fullName evidence="3">Carboxypeptidase regulatory-like domain-containing protein</fullName>
    </recommendedName>
</protein>
<gene>
    <name evidence="1" type="ORF">CDG68_11940</name>
</gene>
<dbReference type="RefSeq" id="WP_087551907.1">
    <property type="nucleotide sequence ID" value="NZ_CP033133.1"/>
</dbReference>
<dbReference type="PROSITE" id="PS51257">
    <property type="entry name" value="PROKAR_LIPOPROTEIN"/>
    <property type="match status" value="1"/>
</dbReference>